<keyword evidence="1" id="KW-0812">Transmembrane</keyword>
<evidence type="ECO:0000313" key="2">
    <source>
        <dbReference type="EMBL" id="MBD8490152.1"/>
    </source>
</evidence>
<keyword evidence="1" id="KW-0472">Membrane</keyword>
<sequence length="170" mass="19218">MVKYIKSSYLFGLAGGVLCLIAFWILYGIGLEPIDFTLFFGCIITPVFVFIGMKSYRDNYGKGEMVFAQGMTVGFFIYSILAIVTALGIAVFLQLDQEIFLNHKAEKIAWLQGQESYISENVSQEAFQNALAENEKMSISDIALDVFLKIFMLELFFTIIISIILKRTKN</sequence>
<comment type="caution">
    <text evidence="2">The sequence shown here is derived from an EMBL/GenBank/DDBJ whole genome shotgun (WGS) entry which is preliminary data.</text>
</comment>
<organism evidence="2 3">
    <name type="scientific">Echinicola arenosa</name>
    <dbReference type="NCBI Taxonomy" id="2774144"/>
    <lineage>
        <taxon>Bacteria</taxon>
        <taxon>Pseudomonadati</taxon>
        <taxon>Bacteroidota</taxon>
        <taxon>Cytophagia</taxon>
        <taxon>Cytophagales</taxon>
        <taxon>Cyclobacteriaceae</taxon>
        <taxon>Echinicola</taxon>
    </lineage>
</organism>
<protein>
    <submittedName>
        <fullName evidence="2">DUF4199 domain-containing protein</fullName>
    </submittedName>
</protein>
<keyword evidence="1" id="KW-1133">Transmembrane helix</keyword>
<evidence type="ECO:0000256" key="1">
    <source>
        <dbReference type="SAM" id="Phobius"/>
    </source>
</evidence>
<proteinExistence type="predicted"/>
<feature type="transmembrane region" description="Helical" evidence="1">
    <location>
        <begin position="65"/>
        <end position="93"/>
    </location>
</feature>
<gene>
    <name evidence="2" type="ORF">IFO69_15455</name>
</gene>
<dbReference type="InterPro" id="IPR025250">
    <property type="entry name" value="DUF4199"/>
</dbReference>
<dbReference type="EMBL" id="JACYTQ010000005">
    <property type="protein sequence ID" value="MBD8490152.1"/>
    <property type="molecule type" value="Genomic_DNA"/>
</dbReference>
<feature type="transmembrane region" description="Helical" evidence="1">
    <location>
        <begin position="9"/>
        <end position="30"/>
    </location>
</feature>
<name>A0ABR9AMW8_9BACT</name>
<keyword evidence="3" id="KW-1185">Reference proteome</keyword>
<dbReference type="Proteomes" id="UP000647133">
    <property type="component" value="Unassembled WGS sequence"/>
</dbReference>
<evidence type="ECO:0000313" key="3">
    <source>
        <dbReference type="Proteomes" id="UP000647133"/>
    </source>
</evidence>
<feature type="transmembrane region" description="Helical" evidence="1">
    <location>
        <begin position="146"/>
        <end position="165"/>
    </location>
</feature>
<dbReference type="Pfam" id="PF13858">
    <property type="entry name" value="DUF4199"/>
    <property type="match status" value="1"/>
</dbReference>
<feature type="transmembrane region" description="Helical" evidence="1">
    <location>
        <begin position="36"/>
        <end position="53"/>
    </location>
</feature>
<dbReference type="RefSeq" id="WP_192011028.1">
    <property type="nucleotide sequence ID" value="NZ_JACYTQ010000005.1"/>
</dbReference>
<accession>A0ABR9AMW8</accession>
<reference evidence="2 3" key="1">
    <citation type="submission" date="2020-09" db="EMBL/GenBank/DDBJ databases">
        <title>Echinicola sp. CAU 1574 isolated from sand of Sido Beach.</title>
        <authorList>
            <person name="Kim W."/>
        </authorList>
    </citation>
    <scope>NUCLEOTIDE SEQUENCE [LARGE SCALE GENOMIC DNA]</scope>
    <source>
        <strain evidence="2 3">CAU 1574</strain>
    </source>
</reference>